<evidence type="ECO:0000313" key="3">
    <source>
        <dbReference type="Proteomes" id="UP000195913"/>
    </source>
</evidence>
<sequence length="38" mass="4195">MMSYPLSQIGQPSFECHSTFTASAGPHHQSPYQTLTEP</sequence>
<evidence type="ECO:0000256" key="1">
    <source>
        <dbReference type="SAM" id="MobiDB-lite"/>
    </source>
</evidence>
<evidence type="ECO:0000313" key="2">
    <source>
        <dbReference type="EMBL" id="SJM67224.1"/>
    </source>
</evidence>
<dbReference type="EMBL" id="FUHW01000037">
    <property type="protein sequence ID" value="SJM67224.1"/>
    <property type="molecule type" value="Genomic_DNA"/>
</dbReference>
<gene>
    <name evidence="2" type="ORF">FM101_10310</name>
</gene>
<reference evidence="2 3" key="1">
    <citation type="submission" date="2017-02" db="EMBL/GenBank/DDBJ databases">
        <authorList>
            <person name="Peterson S.W."/>
        </authorList>
    </citation>
    <scope>NUCLEOTIDE SEQUENCE [LARGE SCALE GENOMIC DNA]</scope>
    <source>
        <strain evidence="2 3">B Ar 00.02</strain>
    </source>
</reference>
<dbReference type="AlphaFoldDB" id="A0A1R4GGK1"/>
<keyword evidence="3" id="KW-1185">Reference proteome</keyword>
<dbReference type="Proteomes" id="UP000195913">
    <property type="component" value="Unassembled WGS sequence"/>
</dbReference>
<proteinExistence type="predicted"/>
<protein>
    <submittedName>
        <fullName evidence="2">Uncharacterized protein</fullName>
    </submittedName>
</protein>
<feature type="region of interest" description="Disordered" evidence="1">
    <location>
        <begin position="17"/>
        <end position="38"/>
    </location>
</feature>
<organism evidence="2 3">
    <name type="scientific">Arthrobacter rhombi</name>
    <dbReference type="NCBI Taxonomy" id="71253"/>
    <lineage>
        <taxon>Bacteria</taxon>
        <taxon>Bacillati</taxon>
        <taxon>Actinomycetota</taxon>
        <taxon>Actinomycetes</taxon>
        <taxon>Micrococcales</taxon>
        <taxon>Micrococcaceae</taxon>
        <taxon>Arthrobacter</taxon>
    </lineage>
</organism>
<accession>A0A1R4GGK1</accession>
<name>A0A1R4GGK1_9MICC</name>